<dbReference type="PANTHER" id="PTHR47962:SF5">
    <property type="entry name" value="ATP-DEPENDENT HELICASE LHR-RELATED"/>
    <property type="match status" value="1"/>
</dbReference>
<keyword evidence="1" id="KW-0547">Nucleotide-binding</keyword>
<dbReference type="InterPro" id="IPR001650">
    <property type="entry name" value="Helicase_C-like"/>
</dbReference>
<dbReference type="Pfam" id="PF00270">
    <property type="entry name" value="DEAD"/>
    <property type="match status" value="1"/>
</dbReference>
<dbReference type="GO" id="GO:0016887">
    <property type="term" value="F:ATP hydrolysis activity"/>
    <property type="evidence" value="ECO:0007669"/>
    <property type="project" value="TreeGrafter"/>
</dbReference>
<dbReference type="GO" id="GO:0005524">
    <property type="term" value="F:ATP binding"/>
    <property type="evidence" value="ECO:0007669"/>
    <property type="project" value="UniProtKB-KW"/>
</dbReference>
<gene>
    <name evidence="5" type="ordered locus">Sgly_0875</name>
</gene>
<dbReference type="EMBL" id="CP002547">
    <property type="protein sequence ID" value="ADY55222.1"/>
    <property type="molecule type" value="Genomic_DNA"/>
</dbReference>
<dbReference type="KEGG" id="sgy:Sgly_0875"/>
<dbReference type="CDD" id="cd17922">
    <property type="entry name" value="DEXHc_LHR-like"/>
    <property type="match status" value="1"/>
</dbReference>
<organism evidence="5 6">
    <name type="scientific">Syntrophobotulus glycolicus (strain DSM 8271 / FlGlyR)</name>
    <dbReference type="NCBI Taxonomy" id="645991"/>
    <lineage>
        <taxon>Bacteria</taxon>
        <taxon>Bacillati</taxon>
        <taxon>Bacillota</taxon>
        <taxon>Clostridia</taxon>
        <taxon>Eubacteriales</taxon>
        <taxon>Desulfitobacteriaceae</taxon>
        <taxon>Syntrophobotulus</taxon>
    </lineage>
</organism>
<dbReference type="InterPro" id="IPR027417">
    <property type="entry name" value="P-loop_NTPase"/>
</dbReference>
<evidence type="ECO:0000256" key="1">
    <source>
        <dbReference type="ARBA" id="ARBA00022741"/>
    </source>
</evidence>
<dbReference type="Gene3D" id="3.40.50.300">
    <property type="entry name" value="P-loop containing nucleotide triphosphate hydrolases"/>
    <property type="match status" value="2"/>
</dbReference>
<protein>
    <submittedName>
        <fullName evidence="5">DEAD/DEAH box helicase domain protein</fullName>
    </submittedName>
</protein>
<feature type="domain" description="Helicase ATP-binding" evidence="3">
    <location>
        <begin position="32"/>
        <end position="211"/>
    </location>
</feature>
<dbReference type="PANTHER" id="PTHR47962">
    <property type="entry name" value="ATP-DEPENDENT HELICASE LHR-RELATED-RELATED"/>
    <property type="match status" value="1"/>
</dbReference>
<dbReference type="Proteomes" id="UP000007488">
    <property type="component" value="Chromosome"/>
</dbReference>
<dbReference type="InterPro" id="IPR014001">
    <property type="entry name" value="Helicase_ATP-bd"/>
</dbReference>
<dbReference type="GO" id="GO:0003677">
    <property type="term" value="F:DNA binding"/>
    <property type="evidence" value="ECO:0007669"/>
    <property type="project" value="TreeGrafter"/>
</dbReference>
<dbReference type="Pfam" id="PF00271">
    <property type="entry name" value="Helicase_C"/>
    <property type="match status" value="1"/>
</dbReference>
<reference evidence="6" key="2">
    <citation type="submission" date="2011-02" db="EMBL/GenBank/DDBJ databases">
        <title>The complete genome of Syntrophobotulus glycolicus DSM 8271.</title>
        <authorList>
            <person name="Lucas S."/>
            <person name="Copeland A."/>
            <person name="Lapidus A."/>
            <person name="Bruce D."/>
            <person name="Goodwin L."/>
            <person name="Pitluck S."/>
            <person name="Kyrpides N."/>
            <person name="Mavromatis K."/>
            <person name="Pagani I."/>
            <person name="Ivanova N."/>
            <person name="Mikhailova N."/>
            <person name="Chertkov O."/>
            <person name="Held B."/>
            <person name="Detter J.C."/>
            <person name="Tapia R."/>
            <person name="Han C."/>
            <person name="Land M."/>
            <person name="Hauser L."/>
            <person name="Markowitz V."/>
            <person name="Cheng J.-F."/>
            <person name="Hugenholtz P."/>
            <person name="Woyke T."/>
            <person name="Wu D."/>
            <person name="Spring S."/>
            <person name="Schroeder M."/>
            <person name="Brambilla E."/>
            <person name="Klenk H.-P."/>
            <person name="Eisen J.A."/>
        </authorList>
    </citation>
    <scope>NUCLEOTIDE SEQUENCE [LARGE SCALE GENOMIC DNA]</scope>
    <source>
        <strain evidence="6">DSM 8271 / FlGlyR</strain>
    </source>
</reference>
<evidence type="ECO:0000259" key="4">
    <source>
        <dbReference type="PROSITE" id="PS51194"/>
    </source>
</evidence>
<dbReference type="InterPro" id="IPR052511">
    <property type="entry name" value="ATP-dep_Helicase"/>
</dbReference>
<keyword evidence="2" id="KW-0067">ATP-binding</keyword>
<dbReference type="PROSITE" id="PS51192">
    <property type="entry name" value="HELICASE_ATP_BIND_1"/>
    <property type="match status" value="1"/>
</dbReference>
<evidence type="ECO:0000259" key="3">
    <source>
        <dbReference type="PROSITE" id="PS51192"/>
    </source>
</evidence>
<keyword evidence="6" id="KW-1185">Reference proteome</keyword>
<dbReference type="SMART" id="SM00487">
    <property type="entry name" value="DEXDc"/>
    <property type="match status" value="1"/>
</dbReference>
<accession>F0T1V8</accession>
<evidence type="ECO:0000313" key="5">
    <source>
        <dbReference type="EMBL" id="ADY55222.1"/>
    </source>
</evidence>
<keyword evidence="5" id="KW-0378">Hydrolase</keyword>
<dbReference type="AlphaFoldDB" id="F0T1V8"/>
<feature type="domain" description="Helicase C-terminal" evidence="4">
    <location>
        <begin position="247"/>
        <end position="402"/>
    </location>
</feature>
<evidence type="ECO:0000256" key="2">
    <source>
        <dbReference type="ARBA" id="ARBA00022840"/>
    </source>
</evidence>
<dbReference type="HOGENOM" id="CLU_002025_2_1_9"/>
<dbReference type="RefSeq" id="WP_013624093.1">
    <property type="nucleotide sequence ID" value="NC_015172.1"/>
</dbReference>
<dbReference type="OrthoDB" id="9774462at2"/>
<dbReference type="eggNOG" id="COG1201">
    <property type="taxonomic scope" value="Bacteria"/>
</dbReference>
<keyword evidence="5" id="KW-0347">Helicase</keyword>
<name>F0T1V8_SYNGF</name>
<evidence type="ECO:0000313" key="6">
    <source>
        <dbReference type="Proteomes" id="UP000007488"/>
    </source>
</evidence>
<dbReference type="SUPFAM" id="SSF52540">
    <property type="entry name" value="P-loop containing nucleoside triphosphate hydrolases"/>
    <property type="match status" value="1"/>
</dbReference>
<dbReference type="STRING" id="645991.Sgly_0875"/>
<dbReference type="GO" id="GO:0004386">
    <property type="term" value="F:helicase activity"/>
    <property type="evidence" value="ECO:0007669"/>
    <property type="project" value="UniProtKB-KW"/>
</dbReference>
<dbReference type="SMART" id="SM00490">
    <property type="entry name" value="HELICc"/>
    <property type="match status" value="1"/>
</dbReference>
<dbReference type="PROSITE" id="PS51194">
    <property type="entry name" value="HELICASE_CTER"/>
    <property type="match status" value="1"/>
</dbReference>
<reference evidence="5 6" key="1">
    <citation type="journal article" date="2011" name="Stand. Genomic Sci.">
        <title>Complete genome sequence of Syntrophobotulus glycolicus type strain (FlGlyR).</title>
        <authorList>
            <person name="Han C."/>
            <person name="Mwirichia R."/>
            <person name="Chertkov O."/>
            <person name="Held B."/>
            <person name="Lapidus A."/>
            <person name="Nolan M."/>
            <person name="Lucas S."/>
            <person name="Hammon N."/>
            <person name="Deshpande S."/>
            <person name="Cheng J.F."/>
            <person name="Tapia R."/>
            <person name="Goodwin L."/>
            <person name="Pitluck S."/>
            <person name="Huntemann M."/>
            <person name="Liolios K."/>
            <person name="Ivanova N."/>
            <person name="Pagani I."/>
            <person name="Mavromatis K."/>
            <person name="Ovchinikova G."/>
            <person name="Pati A."/>
            <person name="Chen A."/>
            <person name="Palaniappan K."/>
            <person name="Land M."/>
            <person name="Hauser L."/>
            <person name="Brambilla E.M."/>
            <person name="Rohde M."/>
            <person name="Spring S."/>
            <person name="Sikorski J."/>
            <person name="Goker M."/>
            <person name="Woyke T."/>
            <person name="Bristow J."/>
            <person name="Eisen J.A."/>
            <person name="Markowitz V."/>
            <person name="Hugenholtz P."/>
            <person name="Kyrpides N.C."/>
            <person name="Klenk H.P."/>
            <person name="Detter J.C."/>
        </authorList>
    </citation>
    <scope>NUCLEOTIDE SEQUENCE [LARGE SCALE GENOMIC DNA]</scope>
    <source>
        <strain evidence="6">DSM 8271 / FlGlyR</strain>
    </source>
</reference>
<dbReference type="InterPro" id="IPR011545">
    <property type="entry name" value="DEAD/DEAH_box_helicase_dom"/>
</dbReference>
<sequence>MNAFEKLAPFIQDYIYRNNWEELREVQVAACDVILHTDNNLLIATPTASGKTEAAFLPVITELYHKPSSSVGVLYIAPLKALINDQFVRIEELLEEAYIPVTKWHGDASQSLKNKLLKNPKGIMQTTPESLEAMLMKRKQQAMKLFSDLRFIIIDEVHHFIGEDRGVQLLSLLERLQNLIGFSPRRIGLSATLGDGPAAEQWLNSGTPRTCVTPDVGTERRKAMIMISHFYTLPGSVDQERQSALGFFESLYSLTRGKKSIVFSNSRSDVERNMVNLKDIAEKRREPDVFLVHHGSISASNREYAETQMKFSDLPLVTGATVTLELGIDLGDLERIVQTGCPHSVASLAQRLGRSGRRGGVSEMCFLFEEEKKSEGIEFYQAINWLFVKCIALIELYRENWLEPIAADRYPYGVLYHQTMSFLYSHGEAKPELLAQSILSEAVFADVSQEDYKILLRDMLEKEQLERTSSGGLLVGAKGEILTNHYHFYSVFESPAEYSVRDGSQEIGTLSKPLPPDTTFVLSGKTWSVVEVDQEQKIIDVTSAKGKPPTVWDGTGGGFEHTRVLQKMREVIAGPTEYPYLHPSAASRLNEIRLTIRQTRLLENPVFEISPDTFGLALWLGTKAANALDLALTVLLPQRQYTPPYWPFLIVKNVGRDALLQALEHIKTVPLSISDLRIPDGIKVEGKYNDFVPPELLRKQYAAKTIDIAEMQREMTKNKEE</sequence>
<proteinExistence type="predicted"/>